<comment type="caution">
    <text evidence="1">The sequence shown here is derived from an EMBL/GenBank/DDBJ whole genome shotgun (WGS) entry which is preliminary data.</text>
</comment>
<dbReference type="PIRSF" id="PIRSF018634">
    <property type="entry name" value="UCP018634"/>
    <property type="match status" value="1"/>
</dbReference>
<dbReference type="RefSeq" id="WP_148068748.1">
    <property type="nucleotide sequence ID" value="NZ_VRZA01000004.1"/>
</dbReference>
<dbReference type="EMBL" id="VRZA01000004">
    <property type="protein sequence ID" value="TXS92744.1"/>
    <property type="molecule type" value="Genomic_DNA"/>
</dbReference>
<protein>
    <submittedName>
        <fullName evidence="1">Type II toxin-antitoxin system RelE/ParE family toxin</fullName>
    </submittedName>
</protein>
<gene>
    <name evidence="1" type="ORF">FV139_12265</name>
</gene>
<dbReference type="Proteomes" id="UP000321039">
    <property type="component" value="Unassembled WGS sequence"/>
</dbReference>
<evidence type="ECO:0000313" key="2">
    <source>
        <dbReference type="Proteomes" id="UP000321039"/>
    </source>
</evidence>
<dbReference type="AlphaFoldDB" id="A0A5C8ZYE7"/>
<keyword evidence="2" id="KW-1185">Reference proteome</keyword>
<proteinExistence type="predicted"/>
<accession>A0A5C8ZYE7</accession>
<dbReference type="InterPro" id="IPR009387">
    <property type="entry name" value="HigB-2"/>
</dbReference>
<name>A0A5C8ZYE7_9GAMM</name>
<dbReference type="Pfam" id="PF06296">
    <property type="entry name" value="RelE"/>
    <property type="match status" value="1"/>
</dbReference>
<sequence>MAVYQTKTFARWAKKAGLRDAELYTAAQEVVAGQVEAKLGGNVYKKRVALPGGGKSGGSRTLIATRKGKHSFFLYGFEKNERSNIKENELSVLKSAAKVWLSMTAAGLTAALKAGEIKEVKRDE</sequence>
<reference evidence="1 2" key="1">
    <citation type="submission" date="2019-08" db="EMBL/GenBank/DDBJ databases">
        <title>Parahaliea maris sp. nov., isolated from the surface seawater.</title>
        <authorList>
            <person name="Liu Y."/>
        </authorList>
    </citation>
    <scope>NUCLEOTIDE SEQUENCE [LARGE SCALE GENOMIC DNA]</scope>
    <source>
        <strain evidence="1 2">HSLHS9</strain>
    </source>
</reference>
<organism evidence="1 2">
    <name type="scientific">Parahaliea maris</name>
    <dbReference type="NCBI Taxonomy" id="2716870"/>
    <lineage>
        <taxon>Bacteria</taxon>
        <taxon>Pseudomonadati</taxon>
        <taxon>Pseudomonadota</taxon>
        <taxon>Gammaproteobacteria</taxon>
        <taxon>Cellvibrionales</taxon>
        <taxon>Halieaceae</taxon>
        <taxon>Parahaliea</taxon>
    </lineage>
</organism>
<evidence type="ECO:0000313" key="1">
    <source>
        <dbReference type="EMBL" id="TXS92744.1"/>
    </source>
</evidence>